<keyword evidence="3" id="KW-1185">Reference proteome</keyword>
<evidence type="ECO:0000313" key="3">
    <source>
        <dbReference type="Proteomes" id="UP000719267"/>
    </source>
</evidence>
<comment type="caution">
    <text evidence="2">The sequence shown here is derived from an EMBL/GenBank/DDBJ whole genome shotgun (WGS) entry which is preliminary data.</text>
</comment>
<accession>A0ABS6VZB1</accession>
<dbReference type="RefSeq" id="WP_219039210.1">
    <property type="nucleotide sequence ID" value="NZ_JAHWDF010000003.1"/>
</dbReference>
<dbReference type="Pfam" id="PF13715">
    <property type="entry name" value="CarbopepD_reg_2"/>
    <property type="match status" value="1"/>
</dbReference>
<sequence>MKNIVFICSLVFIAFCSTANAQIDVRSLIKGKINVDASASAADINVYNLNTTKGTVTNDYGEFFIEVEEGDELYFSGVQYQDFKVIIKKKTIDSGKINITINEAVTELDEVTVKPYGLSGDVEVDVAKINTVNTNYPDQSSIEMVRTTDYELRPDSQTEVENDAIDKSYLKNGLNFANIFRTIFNSKRDNNSEAINENIDVQIRKVYNDDFFRKYLDIDRDNINEFIYYAEEHGLKEELLTRGSELELIEFLIDKSKMYKMQQD</sequence>
<dbReference type="EMBL" id="JAHWDF010000003">
    <property type="protein sequence ID" value="MBW2960922.1"/>
    <property type="molecule type" value="Genomic_DNA"/>
</dbReference>
<reference evidence="2 3" key="1">
    <citation type="submission" date="2021-07" db="EMBL/GenBank/DDBJ databases">
        <title>Mesonia aestuariivivens sp. nov., isolated from a tidal flat.</title>
        <authorList>
            <person name="Kim Y.-O."/>
            <person name="Yoon J.-H."/>
        </authorList>
    </citation>
    <scope>NUCLEOTIDE SEQUENCE [LARGE SCALE GENOMIC DNA]</scope>
    <source>
        <strain evidence="2 3">JHPTF-M18</strain>
    </source>
</reference>
<feature type="chain" id="PRO_5046937823" evidence="1">
    <location>
        <begin position="22"/>
        <end position="264"/>
    </location>
</feature>
<protein>
    <submittedName>
        <fullName evidence="2">Carboxypeptidase-like regulatory domain-containing protein</fullName>
    </submittedName>
</protein>
<name>A0ABS6VZB1_9FLAO</name>
<organism evidence="2 3">
    <name type="scientific">Mesonia aestuariivivens</name>
    <dbReference type="NCBI Taxonomy" id="2796128"/>
    <lineage>
        <taxon>Bacteria</taxon>
        <taxon>Pseudomonadati</taxon>
        <taxon>Bacteroidota</taxon>
        <taxon>Flavobacteriia</taxon>
        <taxon>Flavobacteriales</taxon>
        <taxon>Flavobacteriaceae</taxon>
        <taxon>Mesonia</taxon>
    </lineage>
</organism>
<feature type="signal peptide" evidence="1">
    <location>
        <begin position="1"/>
        <end position="21"/>
    </location>
</feature>
<evidence type="ECO:0000313" key="2">
    <source>
        <dbReference type="EMBL" id="MBW2960922.1"/>
    </source>
</evidence>
<evidence type="ECO:0000256" key="1">
    <source>
        <dbReference type="SAM" id="SignalP"/>
    </source>
</evidence>
<dbReference type="Proteomes" id="UP000719267">
    <property type="component" value="Unassembled WGS sequence"/>
</dbReference>
<keyword evidence="1" id="KW-0732">Signal</keyword>
<proteinExistence type="predicted"/>
<gene>
    <name evidence="2" type="ORF">KW502_03805</name>
</gene>